<dbReference type="EC" id="1.1.1.22" evidence="3 7"/>
<dbReference type="SUPFAM" id="SSF48179">
    <property type="entry name" value="6-phosphogluconate dehydrogenase C-terminal domain-like"/>
    <property type="match status" value="1"/>
</dbReference>
<feature type="domain" description="UDP-glucose/GDP-mannose dehydrogenase C-terminal" evidence="8">
    <location>
        <begin position="315"/>
        <end position="419"/>
    </location>
</feature>
<evidence type="ECO:0000256" key="3">
    <source>
        <dbReference type="ARBA" id="ARBA00012954"/>
    </source>
</evidence>
<protein>
    <recommendedName>
        <fullName evidence="3 7">UDP-glucose 6-dehydrogenase</fullName>
        <ecNumber evidence="3 7">1.1.1.22</ecNumber>
    </recommendedName>
</protein>
<comment type="similarity">
    <text evidence="2 7">Belongs to the UDP-glucose/GDP-mannose dehydrogenase family.</text>
</comment>
<dbReference type="InterPro" id="IPR036220">
    <property type="entry name" value="UDP-Glc/GDP-Man_DH_C_sf"/>
</dbReference>
<dbReference type="InterPro" id="IPR036291">
    <property type="entry name" value="NAD(P)-bd_dom_sf"/>
</dbReference>
<dbReference type="SUPFAM" id="SSF51735">
    <property type="entry name" value="NAD(P)-binding Rossmann-fold domains"/>
    <property type="match status" value="1"/>
</dbReference>
<dbReference type="Gene3D" id="3.40.50.720">
    <property type="entry name" value="NAD(P)-binding Rossmann-like Domain"/>
    <property type="match status" value="2"/>
</dbReference>
<evidence type="ECO:0000256" key="1">
    <source>
        <dbReference type="ARBA" id="ARBA00004701"/>
    </source>
</evidence>
<name>A0ABV9FLY8_9BACL</name>
<dbReference type="GO" id="GO:0016491">
    <property type="term" value="F:oxidoreductase activity"/>
    <property type="evidence" value="ECO:0007669"/>
    <property type="project" value="UniProtKB-KW"/>
</dbReference>
<evidence type="ECO:0000313" key="10">
    <source>
        <dbReference type="Proteomes" id="UP001596028"/>
    </source>
</evidence>
<sequence length="451" mass="47611">MKIAVVGAGVTGLTIAAGFAELGHTVRCVDGDSGKVAQLSQGIVPYREPGLESLVLRNVAAGRLVFGNEPAGLMSEAELLFIAVGTPADERGDMSLAALWKTIERIAPWSDDGRKRMIAISSTVPVGTAERAESRLRGRLPAGCAVEVASIPEFMREGSVVRDFFEPARIVIGTASAETAERLTQLHRRLPGPILTTDRRSAELAKLAANACLAVKISFANEMAAFSEQVGADYPSVARSLGLDPRIGPYFLEAGLGFGGSSMPRDTHALVRMADDAGAPQTLVEAAVRANAMLPLRMVRKLEAALSDPGRRKVALLGLSCKPGTDDMRDAPSLRLVAELHRRHPGITLTAYDPEAGSAARKVLPPSVVICGSAEEALRGADAAIVVTGWSEFKQIEAEDFKNWMSRPIIMDGRNVLDAAGLNAQGIVCIGVGRLPSIPGPSSRKAGELAL</sequence>
<evidence type="ECO:0000256" key="6">
    <source>
        <dbReference type="ARBA" id="ARBA00047473"/>
    </source>
</evidence>
<dbReference type="Pfam" id="PF03721">
    <property type="entry name" value="UDPG_MGDP_dh_N"/>
    <property type="match status" value="1"/>
</dbReference>
<evidence type="ECO:0000256" key="7">
    <source>
        <dbReference type="PIRNR" id="PIRNR000124"/>
    </source>
</evidence>
<dbReference type="NCBIfam" id="TIGR03026">
    <property type="entry name" value="NDP-sugDHase"/>
    <property type="match status" value="1"/>
</dbReference>
<dbReference type="Proteomes" id="UP001596028">
    <property type="component" value="Unassembled WGS sequence"/>
</dbReference>
<dbReference type="InterPro" id="IPR008927">
    <property type="entry name" value="6-PGluconate_DH-like_C_sf"/>
</dbReference>
<dbReference type="Gene3D" id="1.20.5.100">
    <property type="entry name" value="Cytochrome c1, transmembrane anchor, C-terminal"/>
    <property type="match status" value="1"/>
</dbReference>
<accession>A0ABV9FLY8</accession>
<dbReference type="SUPFAM" id="SSF52413">
    <property type="entry name" value="UDP-glucose/GDP-mannose dehydrogenase C-terminal domain"/>
    <property type="match status" value="1"/>
</dbReference>
<dbReference type="PIRSF" id="PIRSF000124">
    <property type="entry name" value="UDPglc_GDPman_dh"/>
    <property type="match status" value="1"/>
</dbReference>
<comment type="catalytic activity">
    <reaction evidence="6 7">
        <text>UDP-alpha-D-glucose + 2 NAD(+) + H2O = UDP-alpha-D-glucuronate + 2 NADH + 3 H(+)</text>
        <dbReference type="Rhea" id="RHEA:23596"/>
        <dbReference type="ChEBI" id="CHEBI:15377"/>
        <dbReference type="ChEBI" id="CHEBI:15378"/>
        <dbReference type="ChEBI" id="CHEBI:57540"/>
        <dbReference type="ChEBI" id="CHEBI:57945"/>
        <dbReference type="ChEBI" id="CHEBI:58052"/>
        <dbReference type="ChEBI" id="CHEBI:58885"/>
        <dbReference type="EC" id="1.1.1.22"/>
    </reaction>
</comment>
<keyword evidence="4 7" id="KW-0560">Oxidoreductase</keyword>
<gene>
    <name evidence="9" type="ORF">ACFO3S_25440</name>
</gene>
<evidence type="ECO:0000259" key="8">
    <source>
        <dbReference type="SMART" id="SM00984"/>
    </source>
</evidence>
<dbReference type="SMART" id="SM00984">
    <property type="entry name" value="UDPG_MGDP_dh_C"/>
    <property type="match status" value="1"/>
</dbReference>
<proteinExistence type="inferred from homology"/>
<evidence type="ECO:0000256" key="5">
    <source>
        <dbReference type="ARBA" id="ARBA00023027"/>
    </source>
</evidence>
<dbReference type="Pfam" id="PF00984">
    <property type="entry name" value="UDPG_MGDP_dh"/>
    <property type="match status" value="1"/>
</dbReference>
<dbReference type="InterPro" id="IPR014026">
    <property type="entry name" value="UDP-Glc/GDP-Man_DH_dimer"/>
</dbReference>
<dbReference type="RefSeq" id="WP_378101871.1">
    <property type="nucleotide sequence ID" value="NZ_JBHSEP010000028.1"/>
</dbReference>
<dbReference type="EMBL" id="JBHSEP010000028">
    <property type="protein sequence ID" value="MFC4601606.1"/>
    <property type="molecule type" value="Genomic_DNA"/>
</dbReference>
<keyword evidence="10" id="KW-1185">Reference proteome</keyword>
<dbReference type="InterPro" id="IPR001732">
    <property type="entry name" value="UDP-Glc/GDP-Man_DH_N"/>
</dbReference>
<keyword evidence="5 7" id="KW-0520">NAD</keyword>
<dbReference type="PANTHER" id="PTHR43750:SF3">
    <property type="entry name" value="UDP-GLUCOSE 6-DEHYDROGENASE TUAD"/>
    <property type="match status" value="1"/>
</dbReference>
<dbReference type="Pfam" id="PF03720">
    <property type="entry name" value="UDPG_MGDP_dh_C"/>
    <property type="match status" value="1"/>
</dbReference>
<evidence type="ECO:0000313" key="9">
    <source>
        <dbReference type="EMBL" id="MFC4601606.1"/>
    </source>
</evidence>
<dbReference type="PIRSF" id="PIRSF500134">
    <property type="entry name" value="UDPglc_DH_bac"/>
    <property type="match status" value="1"/>
</dbReference>
<comment type="caution">
    <text evidence="9">The sequence shown here is derived from an EMBL/GenBank/DDBJ whole genome shotgun (WGS) entry which is preliminary data.</text>
</comment>
<dbReference type="InterPro" id="IPR014027">
    <property type="entry name" value="UDP-Glc/GDP-Man_DH_C"/>
</dbReference>
<comment type="pathway">
    <text evidence="1">Nucleotide-sugar biosynthesis; UDP-alpha-D-glucuronate biosynthesis; UDP-alpha-D-glucuronate from UDP-alpha-D-glucose: step 1/1.</text>
</comment>
<reference evidence="10" key="1">
    <citation type="journal article" date="2019" name="Int. J. Syst. Evol. Microbiol.">
        <title>The Global Catalogue of Microorganisms (GCM) 10K type strain sequencing project: providing services to taxonomists for standard genome sequencing and annotation.</title>
        <authorList>
            <consortium name="The Broad Institute Genomics Platform"/>
            <consortium name="The Broad Institute Genome Sequencing Center for Infectious Disease"/>
            <person name="Wu L."/>
            <person name="Ma J."/>
        </authorList>
    </citation>
    <scope>NUCLEOTIDE SEQUENCE [LARGE SCALE GENOMIC DNA]</scope>
    <source>
        <strain evidence="10">CCUG 49571</strain>
    </source>
</reference>
<organism evidence="9 10">
    <name type="scientific">Cohnella hongkongensis</name>
    <dbReference type="NCBI Taxonomy" id="178337"/>
    <lineage>
        <taxon>Bacteria</taxon>
        <taxon>Bacillati</taxon>
        <taxon>Bacillota</taxon>
        <taxon>Bacilli</taxon>
        <taxon>Bacillales</taxon>
        <taxon>Paenibacillaceae</taxon>
        <taxon>Cohnella</taxon>
    </lineage>
</organism>
<dbReference type="InterPro" id="IPR028357">
    <property type="entry name" value="UDPglc_DH_bac"/>
</dbReference>
<evidence type="ECO:0000256" key="2">
    <source>
        <dbReference type="ARBA" id="ARBA00006601"/>
    </source>
</evidence>
<dbReference type="InterPro" id="IPR017476">
    <property type="entry name" value="UDP-Glc/GDP-Man"/>
</dbReference>
<dbReference type="PANTHER" id="PTHR43750">
    <property type="entry name" value="UDP-GLUCOSE 6-DEHYDROGENASE TUAD"/>
    <property type="match status" value="1"/>
</dbReference>
<evidence type="ECO:0000256" key="4">
    <source>
        <dbReference type="ARBA" id="ARBA00023002"/>
    </source>
</evidence>